<keyword evidence="5" id="KW-1003">Cell membrane</keyword>
<dbReference type="Pfam" id="PF01925">
    <property type="entry name" value="TauE"/>
    <property type="match status" value="1"/>
</dbReference>
<evidence type="ECO:0000256" key="2">
    <source>
        <dbReference type="ARBA" id="ARBA00022692"/>
    </source>
</evidence>
<feature type="transmembrane region" description="Helical" evidence="5">
    <location>
        <begin position="196"/>
        <end position="218"/>
    </location>
</feature>
<dbReference type="RefSeq" id="WP_057855168.1">
    <property type="nucleotide sequence ID" value="NZ_LLXX01000218.1"/>
</dbReference>
<feature type="transmembrane region" description="Helical" evidence="5">
    <location>
        <begin position="73"/>
        <end position="92"/>
    </location>
</feature>
<comment type="subcellular location">
    <subcellularLocation>
        <location evidence="5">Cell membrane</location>
        <topology evidence="5">Multi-pass membrane protein</topology>
    </subcellularLocation>
    <subcellularLocation>
        <location evidence="1">Membrane</location>
        <topology evidence="1">Multi-pass membrane protein</topology>
    </subcellularLocation>
</comment>
<comment type="caution">
    <text evidence="6">The sequence shown here is derived from an EMBL/GenBank/DDBJ whole genome shotgun (WGS) entry which is preliminary data.</text>
</comment>
<comment type="similarity">
    <text evidence="5">Belongs to the 4-toluene sulfonate uptake permease (TSUP) (TC 2.A.102) family.</text>
</comment>
<name>A0A0R3LSP5_9BRAD</name>
<evidence type="ECO:0000313" key="6">
    <source>
        <dbReference type="EMBL" id="KRQ93739.1"/>
    </source>
</evidence>
<evidence type="ECO:0000313" key="7">
    <source>
        <dbReference type="Proteomes" id="UP000051913"/>
    </source>
</evidence>
<reference evidence="6 7" key="1">
    <citation type="submission" date="2014-03" db="EMBL/GenBank/DDBJ databases">
        <title>Bradyrhizobium valentinum sp. nov., isolated from effective nodules of Lupinus mariae-josephae, a lupine endemic of basic-lime soils in Eastern Spain.</title>
        <authorList>
            <person name="Duran D."/>
            <person name="Rey L."/>
            <person name="Navarro A."/>
            <person name="Busquets A."/>
            <person name="Imperial J."/>
            <person name="Ruiz-Argueso T."/>
        </authorList>
    </citation>
    <scope>NUCLEOTIDE SEQUENCE [LARGE SCALE GENOMIC DNA]</scope>
    <source>
        <strain evidence="6 7">LmjM3</strain>
    </source>
</reference>
<dbReference type="OrthoDB" id="45564at2"/>
<dbReference type="Proteomes" id="UP000051913">
    <property type="component" value="Unassembled WGS sequence"/>
</dbReference>
<dbReference type="GO" id="GO:0005886">
    <property type="term" value="C:plasma membrane"/>
    <property type="evidence" value="ECO:0007669"/>
    <property type="project" value="UniProtKB-SubCell"/>
</dbReference>
<protein>
    <recommendedName>
        <fullName evidence="5">Probable membrane transporter protein</fullName>
    </recommendedName>
</protein>
<evidence type="ECO:0000256" key="1">
    <source>
        <dbReference type="ARBA" id="ARBA00004141"/>
    </source>
</evidence>
<dbReference type="InterPro" id="IPR051598">
    <property type="entry name" value="TSUP/Inactive_protease-like"/>
</dbReference>
<keyword evidence="4 5" id="KW-0472">Membrane</keyword>
<dbReference type="InterPro" id="IPR002781">
    <property type="entry name" value="TM_pro_TauE-like"/>
</dbReference>
<gene>
    <name evidence="6" type="ORF">CP49_29595</name>
</gene>
<evidence type="ECO:0000256" key="3">
    <source>
        <dbReference type="ARBA" id="ARBA00022989"/>
    </source>
</evidence>
<feature type="transmembrane region" description="Helical" evidence="5">
    <location>
        <begin position="104"/>
        <end position="121"/>
    </location>
</feature>
<dbReference type="PANTHER" id="PTHR43701">
    <property type="entry name" value="MEMBRANE TRANSPORTER PROTEIN MJ0441-RELATED"/>
    <property type="match status" value="1"/>
</dbReference>
<dbReference type="STRING" id="1518501.CQ10_11500"/>
<dbReference type="PANTHER" id="PTHR43701:SF12">
    <property type="entry name" value="MEMBRANE TRANSPORTER PROTEIN YTNM-RELATED"/>
    <property type="match status" value="1"/>
</dbReference>
<keyword evidence="7" id="KW-1185">Reference proteome</keyword>
<feature type="transmembrane region" description="Helical" evidence="5">
    <location>
        <begin position="6"/>
        <end position="28"/>
    </location>
</feature>
<accession>A0A0R3LSP5</accession>
<keyword evidence="3 5" id="KW-1133">Transmembrane helix</keyword>
<proteinExistence type="inferred from homology"/>
<keyword evidence="2 5" id="KW-0812">Transmembrane</keyword>
<evidence type="ECO:0000256" key="4">
    <source>
        <dbReference type="ARBA" id="ARBA00023136"/>
    </source>
</evidence>
<dbReference type="AlphaFoldDB" id="A0A0R3LSP5"/>
<sequence length="250" mass="25608">MWDDVLLYVIIGFVAQMIDGAIGMAYGVTATSVLLGLGVPPATASACVHAAETFTTGASGLAHWRFGNVDRKLLLRLAIPGMIGGAIGAYALSELPGEALKPFISAYLLLLGAFIVWKALAARPIEAPTPRAVGPLGLFGGVLDAIGGGGWGLIVTSTLLGQGATPRYAIGSVNLAEFFVTLTISTTFFLTVGLSLWPIIAGLVIGGVIAAPFAALATKHIPDKVLMLLVGCVVVLLSLRTILMALASGP</sequence>
<organism evidence="6 7">
    <name type="scientific">Bradyrhizobium valentinum</name>
    <dbReference type="NCBI Taxonomy" id="1518501"/>
    <lineage>
        <taxon>Bacteria</taxon>
        <taxon>Pseudomonadati</taxon>
        <taxon>Pseudomonadota</taxon>
        <taxon>Alphaproteobacteria</taxon>
        <taxon>Hyphomicrobiales</taxon>
        <taxon>Nitrobacteraceae</taxon>
        <taxon>Bradyrhizobium</taxon>
    </lineage>
</organism>
<feature type="transmembrane region" description="Helical" evidence="5">
    <location>
        <begin position="225"/>
        <end position="247"/>
    </location>
</feature>
<dbReference type="EMBL" id="LLXX01000218">
    <property type="protein sequence ID" value="KRQ93739.1"/>
    <property type="molecule type" value="Genomic_DNA"/>
</dbReference>
<evidence type="ECO:0000256" key="5">
    <source>
        <dbReference type="RuleBase" id="RU363041"/>
    </source>
</evidence>